<keyword evidence="2" id="KW-0732">Signal</keyword>
<sequence>DPVLLEIFRERAVEMIMEGLRPDDLVRWRLGELFAEAPMNGMYVPALGDYDLNEDGIMDVCFYQGTKPSASTASVFVDVTPPTAVGKRTLSDFPLFIYRSFLHFRNFPSAVIQFECLKIPILFLNLECHSYLLFPLLTNYWRHFLILLRCQSNYLLNKYV</sequence>
<dbReference type="Gene3D" id="1.25.40.390">
    <property type="match status" value="1"/>
</dbReference>
<protein>
    <recommendedName>
        <fullName evidence="5">RagB/SusD domain-containing protein</fullName>
    </recommendedName>
</protein>
<accession>A0A5J4PAA0</accession>
<dbReference type="SUPFAM" id="SSF48452">
    <property type="entry name" value="TPR-like"/>
    <property type="match status" value="1"/>
</dbReference>
<dbReference type="Pfam" id="PF07980">
    <property type="entry name" value="SusD_RagB"/>
    <property type="match status" value="1"/>
</dbReference>
<gene>
    <name evidence="6" type="ORF">EZS27_042446</name>
</gene>
<dbReference type="AlphaFoldDB" id="A0A5J4PAA0"/>
<feature type="non-terminal residue" evidence="6">
    <location>
        <position position="1"/>
    </location>
</feature>
<evidence type="ECO:0000256" key="2">
    <source>
        <dbReference type="ARBA" id="ARBA00022729"/>
    </source>
</evidence>
<dbReference type="InterPro" id="IPR011990">
    <property type="entry name" value="TPR-like_helical_dom_sf"/>
</dbReference>
<keyword evidence="4" id="KW-0998">Cell outer membrane</keyword>
<evidence type="ECO:0000313" key="6">
    <source>
        <dbReference type="EMBL" id="KAA6305900.1"/>
    </source>
</evidence>
<proteinExistence type="predicted"/>
<reference evidence="6" key="1">
    <citation type="submission" date="2019-03" db="EMBL/GenBank/DDBJ databases">
        <title>Single cell metagenomics reveals metabolic interactions within the superorganism composed of flagellate Streblomastix strix and complex community of Bacteroidetes bacteria on its surface.</title>
        <authorList>
            <person name="Treitli S.C."/>
            <person name="Kolisko M."/>
            <person name="Husnik F."/>
            <person name="Keeling P."/>
            <person name="Hampl V."/>
        </authorList>
    </citation>
    <scope>NUCLEOTIDE SEQUENCE</scope>
    <source>
        <strain evidence="6">STM</strain>
    </source>
</reference>
<evidence type="ECO:0000256" key="1">
    <source>
        <dbReference type="ARBA" id="ARBA00004442"/>
    </source>
</evidence>
<dbReference type="InterPro" id="IPR012944">
    <property type="entry name" value="SusD_RagB_dom"/>
</dbReference>
<name>A0A5J4PAA0_9ZZZZ</name>
<dbReference type="GO" id="GO:0009279">
    <property type="term" value="C:cell outer membrane"/>
    <property type="evidence" value="ECO:0007669"/>
    <property type="project" value="UniProtKB-SubCell"/>
</dbReference>
<evidence type="ECO:0000256" key="4">
    <source>
        <dbReference type="ARBA" id="ARBA00023237"/>
    </source>
</evidence>
<keyword evidence="3" id="KW-0472">Membrane</keyword>
<evidence type="ECO:0000259" key="5">
    <source>
        <dbReference type="Pfam" id="PF07980"/>
    </source>
</evidence>
<organism evidence="6">
    <name type="scientific">termite gut metagenome</name>
    <dbReference type="NCBI Taxonomy" id="433724"/>
    <lineage>
        <taxon>unclassified sequences</taxon>
        <taxon>metagenomes</taxon>
        <taxon>organismal metagenomes</taxon>
    </lineage>
</organism>
<feature type="domain" description="RagB/SusD" evidence="5">
    <location>
        <begin position="3"/>
        <end position="42"/>
    </location>
</feature>
<comment type="subcellular location">
    <subcellularLocation>
        <location evidence="1">Cell outer membrane</location>
    </subcellularLocation>
</comment>
<dbReference type="EMBL" id="SNRY01010330">
    <property type="protein sequence ID" value="KAA6305900.1"/>
    <property type="molecule type" value="Genomic_DNA"/>
</dbReference>
<evidence type="ECO:0000256" key="3">
    <source>
        <dbReference type="ARBA" id="ARBA00023136"/>
    </source>
</evidence>
<comment type="caution">
    <text evidence="6">The sequence shown here is derived from an EMBL/GenBank/DDBJ whole genome shotgun (WGS) entry which is preliminary data.</text>
</comment>